<feature type="compositionally biased region" description="Polar residues" evidence="1">
    <location>
        <begin position="36"/>
        <end position="50"/>
    </location>
</feature>
<dbReference type="GeneID" id="9671782"/>
<keyword evidence="3" id="KW-1185">Reference proteome</keyword>
<accession>C7Z238</accession>
<dbReference type="OrthoDB" id="5104597at2759"/>
<dbReference type="KEGG" id="nhe:NECHADRAFT_86013"/>
<feature type="region of interest" description="Disordered" evidence="1">
    <location>
        <begin position="27"/>
        <end position="60"/>
    </location>
</feature>
<gene>
    <name evidence="2" type="ORF">NECHADRAFT_86013</name>
</gene>
<dbReference type="VEuPathDB" id="FungiDB:NECHADRAFT_86013"/>
<evidence type="ECO:0000313" key="3">
    <source>
        <dbReference type="Proteomes" id="UP000005206"/>
    </source>
</evidence>
<dbReference type="InParanoid" id="C7Z238"/>
<dbReference type="EMBL" id="GG698906">
    <property type="protein sequence ID" value="EEU42106.1"/>
    <property type="molecule type" value="Genomic_DNA"/>
</dbReference>
<dbReference type="RefSeq" id="XP_003047819.1">
    <property type="nucleotide sequence ID" value="XM_003047773.1"/>
</dbReference>
<dbReference type="HOGENOM" id="CLU_1008626_0_0_1"/>
<sequence length="276" mass="31093">MSNINQLNMPNMDNLNSEERRIFAQMRTRAQRDAGRTSTPEVNDVEMSTPTSPPHQMFGQSPHEHLQAQLGLADRVASRFSKPSQDTLPGELYLIQGRLGSSVLRPRQRMGVFKLSLEYLALGIVASYQLTPRTTSTELATTTTDLATAASDENDDDTNTRLEEIERKHRKVLKEYDEKIKEIGEQISVCDQEFSRIEADNDNVNNIMLRHERHVNEQIARQNNRITTLAELARLDGIEARLAQLDGIEASLARLDERVTAIVAHLNTVAMGKMTV</sequence>
<evidence type="ECO:0000256" key="1">
    <source>
        <dbReference type="SAM" id="MobiDB-lite"/>
    </source>
</evidence>
<reference evidence="2 3" key="1">
    <citation type="journal article" date="2009" name="PLoS Genet.">
        <title>The genome of Nectria haematococca: contribution of supernumerary chromosomes to gene expansion.</title>
        <authorList>
            <person name="Coleman J.J."/>
            <person name="Rounsley S.D."/>
            <person name="Rodriguez-Carres M."/>
            <person name="Kuo A."/>
            <person name="Wasmann C.C."/>
            <person name="Grimwood J."/>
            <person name="Schmutz J."/>
            <person name="Taga M."/>
            <person name="White G.J."/>
            <person name="Zhou S."/>
            <person name="Schwartz D.C."/>
            <person name="Freitag M."/>
            <person name="Ma L.J."/>
            <person name="Danchin E.G."/>
            <person name="Henrissat B."/>
            <person name="Coutinho P.M."/>
            <person name="Nelson D.R."/>
            <person name="Straney D."/>
            <person name="Napoli C.A."/>
            <person name="Barker B.M."/>
            <person name="Gribskov M."/>
            <person name="Rep M."/>
            <person name="Kroken S."/>
            <person name="Molnar I."/>
            <person name="Rensing C."/>
            <person name="Kennell J.C."/>
            <person name="Zamora J."/>
            <person name="Farman M.L."/>
            <person name="Selker E.U."/>
            <person name="Salamov A."/>
            <person name="Shapiro H."/>
            <person name="Pangilinan J."/>
            <person name="Lindquist E."/>
            <person name="Lamers C."/>
            <person name="Grigoriev I.V."/>
            <person name="Geiser D.M."/>
            <person name="Covert S.F."/>
            <person name="Temporini E."/>
            <person name="Vanetten H.D."/>
        </authorList>
    </citation>
    <scope>NUCLEOTIDE SEQUENCE [LARGE SCALE GENOMIC DNA]</scope>
    <source>
        <strain evidence="3">ATCC MYA-4622 / CBS 123669 / FGSC 9596 / NRRL 45880 / 77-13-4</strain>
    </source>
</reference>
<evidence type="ECO:0000313" key="2">
    <source>
        <dbReference type="EMBL" id="EEU42106.1"/>
    </source>
</evidence>
<name>C7Z238_FUSV7</name>
<protein>
    <submittedName>
        <fullName evidence="2">Uncharacterized protein</fullName>
    </submittedName>
</protein>
<dbReference type="Proteomes" id="UP000005206">
    <property type="component" value="Chromosome 10"/>
</dbReference>
<proteinExistence type="predicted"/>
<organism evidence="2 3">
    <name type="scientific">Fusarium vanettenii (strain ATCC MYA-4622 / CBS 123669 / FGSC 9596 / NRRL 45880 / 77-13-4)</name>
    <name type="common">Fusarium solani subsp. pisi</name>
    <dbReference type="NCBI Taxonomy" id="660122"/>
    <lineage>
        <taxon>Eukaryota</taxon>
        <taxon>Fungi</taxon>
        <taxon>Dikarya</taxon>
        <taxon>Ascomycota</taxon>
        <taxon>Pezizomycotina</taxon>
        <taxon>Sordariomycetes</taxon>
        <taxon>Hypocreomycetidae</taxon>
        <taxon>Hypocreales</taxon>
        <taxon>Nectriaceae</taxon>
        <taxon>Fusarium</taxon>
        <taxon>Fusarium solani species complex</taxon>
        <taxon>Fusarium vanettenii</taxon>
    </lineage>
</organism>
<dbReference type="AlphaFoldDB" id="C7Z238"/>